<name>A0A2I7ZAU1_SESPO</name>
<feature type="chain" id="PRO_5014453050" evidence="3">
    <location>
        <begin position="19"/>
        <end position="397"/>
    </location>
</feature>
<dbReference type="EMBL" id="KY434032">
    <property type="protein sequence ID" value="AUS89432.1"/>
    <property type="molecule type" value="mRNA"/>
</dbReference>
<dbReference type="Pfam" id="PF00931">
    <property type="entry name" value="NB-ARC"/>
    <property type="match status" value="1"/>
</dbReference>
<protein>
    <submittedName>
        <fullName evidence="5">RPS5-like protein</fullName>
    </submittedName>
</protein>
<dbReference type="SUPFAM" id="SSF52540">
    <property type="entry name" value="P-loop containing nucleoside triphosphate hydrolases"/>
    <property type="match status" value="1"/>
</dbReference>
<reference evidence="5" key="1">
    <citation type="submission" date="2017-01" db="EMBL/GenBank/DDBJ databases">
        <title>Integrating RNA transcriptome wide and microRNA analyses for the identification of molecular regulators associated with high salt tolerance in Sesuvium portulacastrum (L.).</title>
        <authorList>
            <person name="Nikalje G.C."/>
            <person name="Srivastava A.K."/>
            <person name="Sablok G."/>
            <person name="Nikam T.D."/>
            <person name="Suprasanna P."/>
        </authorList>
    </citation>
    <scope>NUCLEOTIDE SEQUENCE</scope>
</reference>
<dbReference type="Gene3D" id="3.40.50.300">
    <property type="entry name" value="P-loop containing nucleotide triphosphate hydrolases"/>
    <property type="match status" value="1"/>
</dbReference>
<feature type="coiled-coil region" evidence="2">
    <location>
        <begin position="56"/>
        <end position="90"/>
    </location>
</feature>
<keyword evidence="2" id="KW-0175">Coiled coil</keyword>
<dbReference type="PANTHER" id="PTHR33463">
    <property type="entry name" value="NB-ARC DOMAIN-CONTAINING PROTEIN-RELATED"/>
    <property type="match status" value="1"/>
</dbReference>
<proteinExistence type="evidence at transcript level"/>
<dbReference type="AlphaFoldDB" id="A0A2I7ZAU1"/>
<evidence type="ECO:0000256" key="1">
    <source>
        <dbReference type="ARBA" id="ARBA00022821"/>
    </source>
</evidence>
<sequence length="397" mass="45499">MIEHLNGIALVLLPIITALGLMRRKELNLDNISERIAFVKDVLEFIGKLPSWAEYCNDLIANVQYLRDRRARLETRMDDLSMRVEEEEFRTCRQRKREVDNWLTSAATKDTEVRELLDQIDSIRGTYLLSRFLYRAWWGSQAQRKIKEVDELYDLGVFKEVLSPTREKLERVVRPLVGKAADENIREIMRLSRPESGITTIGVHGVKGIGKTEIMNHIHNQLLRNGNSRIYMVEAPEDSTEYNLQKCIANVLGLDLQEEDVNKRAALLNRALRRGKFVLILDGLKKYFAVEDVGIPLDAMQGKLIITSRSPVVCRRMGCQETVAVEPLPSDDALELFKRKVELGSSFQPPIEGVAIEIVRNCLGVPSRIIAEAIHMRREHDISVWETYLNEITYEGA</sequence>
<dbReference type="InterPro" id="IPR050905">
    <property type="entry name" value="Plant_NBS-LRR"/>
</dbReference>
<evidence type="ECO:0000259" key="4">
    <source>
        <dbReference type="Pfam" id="PF00931"/>
    </source>
</evidence>
<dbReference type="InterPro" id="IPR002182">
    <property type="entry name" value="NB-ARC"/>
</dbReference>
<dbReference type="GO" id="GO:0043531">
    <property type="term" value="F:ADP binding"/>
    <property type="evidence" value="ECO:0007669"/>
    <property type="project" value="InterPro"/>
</dbReference>
<feature type="signal peptide" evidence="3">
    <location>
        <begin position="1"/>
        <end position="18"/>
    </location>
</feature>
<evidence type="ECO:0000313" key="5">
    <source>
        <dbReference type="EMBL" id="AUS89432.1"/>
    </source>
</evidence>
<dbReference type="InterPro" id="IPR027417">
    <property type="entry name" value="P-loop_NTPase"/>
</dbReference>
<evidence type="ECO:0000256" key="3">
    <source>
        <dbReference type="SAM" id="SignalP"/>
    </source>
</evidence>
<dbReference type="PANTHER" id="PTHR33463:SF187">
    <property type="entry name" value="AND NB-ARC DOMAIN DISEASE RESISTANCE PROTEIN, PUTATIVE-RELATED"/>
    <property type="match status" value="1"/>
</dbReference>
<feature type="domain" description="NB-ARC" evidence="4">
    <location>
        <begin position="190"/>
        <end position="341"/>
    </location>
</feature>
<accession>A0A2I7ZAU1</accession>
<keyword evidence="3" id="KW-0732">Signal</keyword>
<evidence type="ECO:0000256" key="2">
    <source>
        <dbReference type="SAM" id="Coils"/>
    </source>
</evidence>
<keyword evidence="1" id="KW-0611">Plant defense</keyword>
<organism evidence="5">
    <name type="scientific">Sesuvium portulacastrum</name>
    <name type="common">Shoreline sea purslane</name>
    <name type="synonym">Portulaca portulacastrum</name>
    <dbReference type="NCBI Taxonomy" id="221166"/>
    <lineage>
        <taxon>Eukaryota</taxon>
        <taxon>Viridiplantae</taxon>
        <taxon>Streptophyta</taxon>
        <taxon>Embryophyta</taxon>
        <taxon>Tracheophyta</taxon>
        <taxon>Spermatophyta</taxon>
        <taxon>Magnoliopsida</taxon>
        <taxon>eudicotyledons</taxon>
        <taxon>Gunneridae</taxon>
        <taxon>Pentapetalae</taxon>
        <taxon>Caryophyllales</taxon>
        <taxon>Aizoaceae</taxon>
        <taxon>Sesuvium</taxon>
    </lineage>
</organism>